<sequence length="295" mass="32619">MIDREVRAALVAAACVLPGIASGQAPAGSEPKLIREVEANGRHVLVELYTSQGCNYCPTAERLLAEMRRKGYGPDRVVALAFHVDYFNTPWADPFSSQAYSSRQWAYHEAFKKKDPKTPDLYFTPMVMVNGRYPMSGYHSDGIAPVWPHLKARLDRALREIRERREVGMTLTLEAAPGSDEHRELSVSVRPQTPRAVGKELLLCVAVAEGPLSTAVPSGENAGETLVEDHIVRDFRSERLTPRRDGPAEARFSIDLKPGQDPSRCELVVFLQDERTGALALVTAMPWSEPVVGGR</sequence>
<proteinExistence type="predicted"/>
<dbReference type="InterPro" id="IPR036249">
    <property type="entry name" value="Thioredoxin-like_sf"/>
</dbReference>
<keyword evidence="2" id="KW-1185">Reference proteome</keyword>
<dbReference type="PANTHER" id="PTHR36057:SF1">
    <property type="entry name" value="LIPOPROTEIN LIPID ATTACHMENT SITE-LIKE PROTEIN, PUTATIVE (DUF1223)-RELATED"/>
    <property type="match status" value="1"/>
</dbReference>
<reference evidence="1 2" key="1">
    <citation type="submission" date="2018-12" db="EMBL/GenBank/DDBJ databases">
        <authorList>
            <person name="Toschakov S.V."/>
        </authorList>
    </citation>
    <scope>NUCLEOTIDE SEQUENCE [LARGE SCALE GENOMIC DNA]</scope>
    <source>
        <strain evidence="1 2">GM2012</strain>
    </source>
</reference>
<dbReference type="EMBL" id="RYZH01000032">
    <property type="protein sequence ID" value="RUL86308.1"/>
    <property type="molecule type" value="Genomic_DNA"/>
</dbReference>
<comment type="caution">
    <text evidence="1">The sequence shown here is derived from an EMBL/GenBank/DDBJ whole genome shotgun (WGS) entry which is preliminary data.</text>
</comment>
<gene>
    <name evidence="1" type="ORF">TsocGM_16400</name>
</gene>
<evidence type="ECO:0000313" key="1">
    <source>
        <dbReference type="EMBL" id="RUL86308.1"/>
    </source>
</evidence>
<dbReference type="AlphaFoldDB" id="A0A432MH50"/>
<accession>A0A432MH50</accession>
<dbReference type="OrthoDB" id="9808254at2"/>
<evidence type="ECO:0000313" key="2">
    <source>
        <dbReference type="Proteomes" id="UP000280296"/>
    </source>
</evidence>
<dbReference type="Pfam" id="PF06764">
    <property type="entry name" value="DUF1223"/>
    <property type="match status" value="1"/>
</dbReference>
<organism evidence="1 2">
    <name type="scientific">Tautonia sociabilis</name>
    <dbReference type="NCBI Taxonomy" id="2080755"/>
    <lineage>
        <taxon>Bacteria</taxon>
        <taxon>Pseudomonadati</taxon>
        <taxon>Planctomycetota</taxon>
        <taxon>Planctomycetia</taxon>
        <taxon>Isosphaerales</taxon>
        <taxon>Isosphaeraceae</taxon>
        <taxon>Tautonia</taxon>
    </lineage>
</organism>
<dbReference type="RefSeq" id="WP_126726543.1">
    <property type="nucleotide sequence ID" value="NZ_RYZH01000032.1"/>
</dbReference>
<dbReference type="PANTHER" id="PTHR36057">
    <property type="match status" value="1"/>
</dbReference>
<dbReference type="SUPFAM" id="SSF52833">
    <property type="entry name" value="Thioredoxin-like"/>
    <property type="match status" value="1"/>
</dbReference>
<dbReference type="Proteomes" id="UP000280296">
    <property type="component" value="Unassembled WGS sequence"/>
</dbReference>
<protein>
    <submittedName>
        <fullName evidence="1">DUF1223 domain-containing protein</fullName>
    </submittedName>
</protein>
<name>A0A432MH50_9BACT</name>
<reference evidence="1 2" key="2">
    <citation type="submission" date="2019-01" db="EMBL/GenBank/DDBJ databases">
        <title>Tautonia sociabilis, a novel thermotolerant planctomycete of Isosphaeraceae family, isolated from a 4000 m deep subterranean habitat.</title>
        <authorList>
            <person name="Kovaleva O.L."/>
            <person name="Elcheninov A.G."/>
            <person name="Van Heerden E."/>
            <person name="Toshchakov S.V."/>
            <person name="Novikov A."/>
            <person name="Bonch-Osmolovskaya E.A."/>
            <person name="Kublanov I.V."/>
        </authorList>
    </citation>
    <scope>NUCLEOTIDE SEQUENCE [LARGE SCALE GENOMIC DNA]</scope>
    <source>
        <strain evidence="1 2">GM2012</strain>
    </source>
</reference>
<dbReference type="InterPro" id="IPR010634">
    <property type="entry name" value="DUF1223"/>
</dbReference>